<keyword evidence="8" id="KW-0949">S-adenosyl-L-methionine</keyword>
<keyword evidence="6 8" id="KW-0808">Transferase</keyword>
<dbReference type="InterPro" id="IPR029063">
    <property type="entry name" value="SAM-dependent_MTases_sf"/>
</dbReference>
<dbReference type="PANTHER" id="PTHR43542">
    <property type="entry name" value="METHYLTRANSFERASE"/>
    <property type="match status" value="1"/>
</dbReference>
<evidence type="ECO:0000256" key="8">
    <source>
        <dbReference type="PIRNR" id="PIRNR004553"/>
    </source>
</evidence>
<evidence type="ECO:0000256" key="6">
    <source>
        <dbReference type="ARBA" id="ARBA00022679"/>
    </source>
</evidence>
<evidence type="ECO:0000313" key="9">
    <source>
        <dbReference type="EMBL" id="PCS23265.1"/>
    </source>
</evidence>
<dbReference type="InterPro" id="IPR002052">
    <property type="entry name" value="DNA_methylase_N6_adenine_CS"/>
</dbReference>
<dbReference type="RefSeq" id="WP_097356260.1">
    <property type="nucleotide sequence ID" value="NZ_CAWNJE010000006.1"/>
</dbReference>
<dbReference type="AlphaFoldDB" id="A0A2A5T543"/>
<dbReference type="PIRSF" id="PIRSF004553">
    <property type="entry name" value="CHP00095"/>
    <property type="match status" value="1"/>
</dbReference>
<protein>
    <recommendedName>
        <fullName evidence="4 8">Ribosomal RNA small subunit methyltransferase D</fullName>
        <ecNumber evidence="3 8">2.1.1.171</ecNumber>
    </recommendedName>
</protein>
<dbReference type="PANTHER" id="PTHR43542:SF1">
    <property type="entry name" value="METHYLTRANSFERASE"/>
    <property type="match status" value="1"/>
</dbReference>
<dbReference type="InterPro" id="IPR004398">
    <property type="entry name" value="RNA_MeTrfase_RsmD"/>
</dbReference>
<dbReference type="GO" id="GO:0003676">
    <property type="term" value="F:nucleic acid binding"/>
    <property type="evidence" value="ECO:0007669"/>
    <property type="project" value="InterPro"/>
</dbReference>
<dbReference type="Proteomes" id="UP000219020">
    <property type="component" value="Unassembled WGS sequence"/>
</dbReference>
<organism evidence="9 10">
    <name type="scientific">Candidatus Enterovibrio escicola</name>
    <dbReference type="NCBI Taxonomy" id="1927127"/>
    <lineage>
        <taxon>Bacteria</taxon>
        <taxon>Pseudomonadati</taxon>
        <taxon>Pseudomonadota</taxon>
        <taxon>Gammaproteobacteria</taxon>
        <taxon>Vibrionales</taxon>
        <taxon>Vibrionaceae</taxon>
        <taxon>Enterovibrio</taxon>
    </lineage>
</organism>
<dbReference type="SUPFAM" id="SSF53335">
    <property type="entry name" value="S-adenosyl-L-methionine-dependent methyltransferases"/>
    <property type="match status" value="1"/>
</dbReference>
<dbReference type="Pfam" id="PF03602">
    <property type="entry name" value="Cons_hypoth95"/>
    <property type="match status" value="1"/>
</dbReference>
<comment type="function">
    <text evidence="1 8">Specifically methylates the guanine in position 966 of 16S rRNA in the assembled 30S particle.</text>
</comment>
<dbReference type="Gene3D" id="3.40.50.150">
    <property type="entry name" value="Vaccinia Virus protein VP39"/>
    <property type="match status" value="1"/>
</dbReference>
<gene>
    <name evidence="9" type="ORF">BTN49_1262</name>
</gene>
<comment type="similarity">
    <text evidence="2 8">Belongs to the methyltransferase superfamily. RsmD family.</text>
</comment>
<keyword evidence="8" id="KW-0698">rRNA processing</keyword>
<evidence type="ECO:0000256" key="5">
    <source>
        <dbReference type="ARBA" id="ARBA00022603"/>
    </source>
</evidence>
<evidence type="ECO:0000313" key="10">
    <source>
        <dbReference type="Proteomes" id="UP000219020"/>
    </source>
</evidence>
<evidence type="ECO:0000256" key="2">
    <source>
        <dbReference type="ARBA" id="ARBA00005269"/>
    </source>
</evidence>
<proteinExistence type="inferred from homology"/>
<keyword evidence="10" id="KW-1185">Reference proteome</keyword>
<comment type="catalytic activity">
    <reaction evidence="7 8">
        <text>guanosine(966) in 16S rRNA + S-adenosyl-L-methionine = N(2)-methylguanosine(966) in 16S rRNA + S-adenosyl-L-homocysteine + H(+)</text>
        <dbReference type="Rhea" id="RHEA:23548"/>
        <dbReference type="Rhea" id="RHEA-COMP:10211"/>
        <dbReference type="Rhea" id="RHEA-COMP:10212"/>
        <dbReference type="ChEBI" id="CHEBI:15378"/>
        <dbReference type="ChEBI" id="CHEBI:57856"/>
        <dbReference type="ChEBI" id="CHEBI:59789"/>
        <dbReference type="ChEBI" id="CHEBI:74269"/>
        <dbReference type="ChEBI" id="CHEBI:74481"/>
        <dbReference type="EC" id="2.1.1.171"/>
    </reaction>
</comment>
<dbReference type="EC" id="2.1.1.171" evidence="3 8"/>
<dbReference type="EMBL" id="NBYY01000011">
    <property type="protein sequence ID" value="PCS23265.1"/>
    <property type="molecule type" value="Genomic_DNA"/>
</dbReference>
<keyword evidence="5 8" id="KW-0489">Methyltransferase</keyword>
<dbReference type="CDD" id="cd02440">
    <property type="entry name" value="AdoMet_MTases"/>
    <property type="match status" value="1"/>
</dbReference>
<name>A0A2A5T543_9GAMM</name>
<sequence length="194" mass="21749">MNRNSAIKVGSKSNFIRINSGKWRGKKLPVKNVKGLRPTTNRIKETVFNWLAKDLYQAKCLDVFAGSGALGLEALSRQAGHVTLLELDKGAASQIQLNLNTLKINNAIVLNIDAFSYLSQSGQPFDVVFIDPPFRNNLLSNIIDRLDKNYWLSPSALIYIEAEKELGAPNVPLKWNMMKEKKAGQVSFRLYQRG</sequence>
<evidence type="ECO:0000256" key="7">
    <source>
        <dbReference type="ARBA" id="ARBA00048326"/>
    </source>
</evidence>
<dbReference type="GeneID" id="66951469"/>
<evidence type="ECO:0000256" key="1">
    <source>
        <dbReference type="ARBA" id="ARBA00002649"/>
    </source>
</evidence>
<evidence type="ECO:0000256" key="4">
    <source>
        <dbReference type="ARBA" id="ARBA00013682"/>
    </source>
</evidence>
<dbReference type="NCBIfam" id="TIGR00095">
    <property type="entry name" value="16S rRNA (guanine(966)-N(2))-methyltransferase RsmD"/>
    <property type="match status" value="1"/>
</dbReference>
<dbReference type="GO" id="GO:0052913">
    <property type="term" value="F:16S rRNA (guanine(966)-N(2))-methyltransferase activity"/>
    <property type="evidence" value="ECO:0007669"/>
    <property type="project" value="UniProtKB-EC"/>
</dbReference>
<evidence type="ECO:0000256" key="3">
    <source>
        <dbReference type="ARBA" id="ARBA00012141"/>
    </source>
</evidence>
<dbReference type="PROSITE" id="PS00092">
    <property type="entry name" value="N6_MTASE"/>
    <property type="match status" value="1"/>
</dbReference>
<accession>A0A2A5T543</accession>
<reference evidence="10" key="1">
    <citation type="submission" date="2017-04" db="EMBL/GenBank/DDBJ databases">
        <title>Genome evolution of the luminous symbionts of deep sea anglerfish.</title>
        <authorList>
            <person name="Hendry T.A."/>
        </authorList>
    </citation>
    <scope>NUCLEOTIDE SEQUENCE [LARGE SCALE GENOMIC DNA]</scope>
</reference>
<comment type="caution">
    <text evidence="9">The sequence shown here is derived from an EMBL/GenBank/DDBJ whole genome shotgun (WGS) entry which is preliminary data.</text>
</comment>